<reference evidence="4" key="1">
    <citation type="journal article" date="2019" name="bioRxiv">
        <title>The Genome of the Zebra Mussel, Dreissena polymorpha: A Resource for Invasive Species Research.</title>
        <authorList>
            <person name="McCartney M.A."/>
            <person name="Auch B."/>
            <person name="Kono T."/>
            <person name="Mallez S."/>
            <person name="Zhang Y."/>
            <person name="Obille A."/>
            <person name="Becker A."/>
            <person name="Abrahante J.E."/>
            <person name="Garbe J."/>
            <person name="Badalamenti J.P."/>
            <person name="Herman A."/>
            <person name="Mangelson H."/>
            <person name="Liachko I."/>
            <person name="Sullivan S."/>
            <person name="Sone E.D."/>
            <person name="Koren S."/>
            <person name="Silverstein K.A.T."/>
            <person name="Beckman K.B."/>
            <person name="Gohl D.M."/>
        </authorList>
    </citation>
    <scope>NUCLEOTIDE SEQUENCE</scope>
    <source>
        <strain evidence="4">Duluth1</strain>
        <tissue evidence="4">Whole animal</tissue>
    </source>
</reference>
<keyword evidence="5" id="KW-1185">Reference proteome</keyword>
<organism evidence="4 5">
    <name type="scientific">Dreissena polymorpha</name>
    <name type="common">Zebra mussel</name>
    <name type="synonym">Mytilus polymorpha</name>
    <dbReference type="NCBI Taxonomy" id="45954"/>
    <lineage>
        <taxon>Eukaryota</taxon>
        <taxon>Metazoa</taxon>
        <taxon>Spiralia</taxon>
        <taxon>Lophotrochozoa</taxon>
        <taxon>Mollusca</taxon>
        <taxon>Bivalvia</taxon>
        <taxon>Autobranchia</taxon>
        <taxon>Heteroconchia</taxon>
        <taxon>Euheterodonta</taxon>
        <taxon>Imparidentia</taxon>
        <taxon>Neoheterodontei</taxon>
        <taxon>Myida</taxon>
        <taxon>Dreissenoidea</taxon>
        <taxon>Dreissenidae</taxon>
        <taxon>Dreissena</taxon>
    </lineage>
</organism>
<proteinExistence type="predicted"/>
<comment type="caution">
    <text evidence="4">The sequence shown here is derived from an EMBL/GenBank/DDBJ whole genome shotgun (WGS) entry which is preliminary data.</text>
</comment>
<dbReference type="PRINTS" id="PR00007">
    <property type="entry name" value="COMPLEMNTC1Q"/>
</dbReference>
<feature type="domain" description="C1q" evidence="3">
    <location>
        <begin position="1"/>
        <end position="122"/>
    </location>
</feature>
<dbReference type="PROSITE" id="PS50871">
    <property type="entry name" value="C1Q"/>
    <property type="match status" value="1"/>
</dbReference>
<dbReference type="PANTHER" id="PTHR15427">
    <property type="entry name" value="EMILIN ELASTIN MICROFIBRIL INTERFACE-LOCATED PROTEIN ELASTIN MICROFIBRIL INTERFACER"/>
    <property type="match status" value="1"/>
</dbReference>
<dbReference type="GO" id="GO:0005576">
    <property type="term" value="C:extracellular region"/>
    <property type="evidence" value="ECO:0007669"/>
    <property type="project" value="UniProtKB-SubCell"/>
</dbReference>
<dbReference type="SMART" id="SM00110">
    <property type="entry name" value="C1Q"/>
    <property type="match status" value="1"/>
</dbReference>
<reference evidence="4" key="2">
    <citation type="submission" date="2020-11" db="EMBL/GenBank/DDBJ databases">
        <authorList>
            <person name="McCartney M.A."/>
            <person name="Auch B."/>
            <person name="Kono T."/>
            <person name="Mallez S."/>
            <person name="Becker A."/>
            <person name="Gohl D.M."/>
            <person name="Silverstein K.A.T."/>
            <person name="Koren S."/>
            <person name="Bechman K.B."/>
            <person name="Herman A."/>
            <person name="Abrahante J.E."/>
            <person name="Garbe J."/>
        </authorList>
    </citation>
    <scope>NUCLEOTIDE SEQUENCE</scope>
    <source>
        <strain evidence="4">Duluth1</strain>
        <tissue evidence="4">Whole animal</tissue>
    </source>
</reference>
<evidence type="ECO:0000313" key="5">
    <source>
        <dbReference type="Proteomes" id="UP000828390"/>
    </source>
</evidence>
<name>A0A9D4C1L5_DREPO</name>
<keyword evidence="2" id="KW-0964">Secreted</keyword>
<dbReference type="Pfam" id="PF00386">
    <property type="entry name" value="C1q"/>
    <property type="match status" value="1"/>
</dbReference>
<dbReference type="AlphaFoldDB" id="A0A9D4C1L5"/>
<gene>
    <name evidence="4" type="ORF">DPMN_058359</name>
</gene>
<sequence>MKNAHQEHIGLNQNIIFDNVITNEGGGYHPLHGVFIAPQYGYYVLSSAAFTFGNGEINTAMGHNGNIIAYIYGHGDNGRHDQGSQTVVTWLDVGDEKAVQNKNYTGTSIFGYLYSSFSGYLL</sequence>
<dbReference type="InterPro" id="IPR001073">
    <property type="entry name" value="C1q_dom"/>
</dbReference>
<accession>A0A9D4C1L5</accession>
<dbReference type="SUPFAM" id="SSF49842">
    <property type="entry name" value="TNF-like"/>
    <property type="match status" value="1"/>
</dbReference>
<evidence type="ECO:0000256" key="2">
    <source>
        <dbReference type="ARBA" id="ARBA00022525"/>
    </source>
</evidence>
<dbReference type="InterPro" id="IPR050392">
    <property type="entry name" value="Collagen/C1q_domain"/>
</dbReference>
<evidence type="ECO:0000313" key="4">
    <source>
        <dbReference type="EMBL" id="KAH3715647.1"/>
    </source>
</evidence>
<evidence type="ECO:0000256" key="1">
    <source>
        <dbReference type="ARBA" id="ARBA00004613"/>
    </source>
</evidence>
<dbReference type="InterPro" id="IPR008983">
    <property type="entry name" value="Tumour_necrosis_fac-like_dom"/>
</dbReference>
<dbReference type="Proteomes" id="UP000828390">
    <property type="component" value="Unassembled WGS sequence"/>
</dbReference>
<dbReference type="PANTHER" id="PTHR15427:SF50">
    <property type="entry name" value="COMPLEMENT C1Q TUMOR NECROSIS FACTOR-RELATED PROTEIN 2-LIKE"/>
    <property type="match status" value="1"/>
</dbReference>
<dbReference type="Gene3D" id="2.60.120.40">
    <property type="match status" value="1"/>
</dbReference>
<dbReference type="EMBL" id="JAIWYP010000013">
    <property type="protein sequence ID" value="KAH3715647.1"/>
    <property type="molecule type" value="Genomic_DNA"/>
</dbReference>
<protein>
    <recommendedName>
        <fullName evidence="3">C1q domain-containing protein</fullName>
    </recommendedName>
</protein>
<evidence type="ECO:0000259" key="3">
    <source>
        <dbReference type="PROSITE" id="PS50871"/>
    </source>
</evidence>
<comment type="subcellular location">
    <subcellularLocation>
        <location evidence="1">Secreted</location>
    </subcellularLocation>
</comment>